<dbReference type="Proteomes" id="UP000095647">
    <property type="component" value="Unassembled WGS sequence"/>
</dbReference>
<organism evidence="2 3">
    <name type="scientific">Bifidobacterium adolescentis</name>
    <dbReference type="NCBI Taxonomy" id="1680"/>
    <lineage>
        <taxon>Bacteria</taxon>
        <taxon>Bacillati</taxon>
        <taxon>Actinomycetota</taxon>
        <taxon>Actinomycetes</taxon>
        <taxon>Bifidobacteriales</taxon>
        <taxon>Bifidobacteriaceae</taxon>
        <taxon>Bifidobacterium</taxon>
    </lineage>
</organism>
<keyword evidence="2" id="KW-0808">Transferase</keyword>
<gene>
    <name evidence="2" type="primary">snoP</name>
    <name evidence="2" type="ORF">ERS852382_01785</name>
</gene>
<dbReference type="CDD" id="cd16443">
    <property type="entry name" value="LplA"/>
    <property type="match status" value="1"/>
</dbReference>
<evidence type="ECO:0000313" key="2">
    <source>
        <dbReference type="EMBL" id="CUN97214.1"/>
    </source>
</evidence>
<proteinExistence type="predicted"/>
<dbReference type="Pfam" id="PF21948">
    <property type="entry name" value="LplA-B_cat"/>
    <property type="match status" value="1"/>
</dbReference>
<keyword evidence="2" id="KW-0436">Ligase</keyword>
<dbReference type="InterPro" id="IPR045864">
    <property type="entry name" value="aa-tRNA-synth_II/BPL/LPL"/>
</dbReference>
<protein>
    <submittedName>
        <fullName evidence="2">Lipoate protein ligase</fullName>
        <ecNumber evidence="2">2.7.7.63</ecNumber>
    </submittedName>
</protein>
<dbReference type="PANTHER" id="PTHR43679:SF2">
    <property type="entry name" value="OCTANOYL-[GCVH]:PROTEIN N-OCTANOYLTRANSFERASE"/>
    <property type="match status" value="1"/>
</dbReference>
<dbReference type="GO" id="GO:0016779">
    <property type="term" value="F:nucleotidyltransferase activity"/>
    <property type="evidence" value="ECO:0007669"/>
    <property type="project" value="UniProtKB-KW"/>
</dbReference>
<feature type="domain" description="BPL/LPL catalytic" evidence="1">
    <location>
        <begin position="256"/>
        <end position="450"/>
    </location>
</feature>
<dbReference type="PROSITE" id="PS51733">
    <property type="entry name" value="BPL_LPL_CATALYTIC"/>
    <property type="match status" value="1"/>
</dbReference>
<reference evidence="2 3" key="1">
    <citation type="submission" date="2015-09" db="EMBL/GenBank/DDBJ databases">
        <authorList>
            <consortium name="Pathogen Informatics"/>
        </authorList>
    </citation>
    <scope>NUCLEOTIDE SEQUENCE [LARGE SCALE GENOMIC DNA]</scope>
    <source>
        <strain evidence="2 3">2789STDY5608824</strain>
    </source>
</reference>
<dbReference type="GO" id="GO:0016874">
    <property type="term" value="F:ligase activity"/>
    <property type="evidence" value="ECO:0007669"/>
    <property type="project" value="UniProtKB-KW"/>
</dbReference>
<dbReference type="EC" id="2.7.7.63" evidence="2"/>
<dbReference type="InterPro" id="IPR004143">
    <property type="entry name" value="BPL_LPL_catalytic"/>
</dbReference>
<dbReference type="InterPro" id="IPR050664">
    <property type="entry name" value="Octanoyltrans_LipM/LipL"/>
</dbReference>
<dbReference type="PANTHER" id="PTHR43679">
    <property type="entry name" value="OCTANOYLTRANSFERASE LIPM-RELATED"/>
    <property type="match status" value="1"/>
</dbReference>
<evidence type="ECO:0000259" key="1">
    <source>
        <dbReference type="PROSITE" id="PS51733"/>
    </source>
</evidence>
<dbReference type="RefSeq" id="WP_055680657.1">
    <property type="nucleotide sequence ID" value="NZ_CYYI01000008.1"/>
</dbReference>
<keyword evidence="2" id="KW-0548">Nucleotidyltransferase</keyword>
<dbReference type="EMBL" id="CYYI01000008">
    <property type="protein sequence ID" value="CUN97214.1"/>
    <property type="molecule type" value="Genomic_DNA"/>
</dbReference>
<dbReference type="SUPFAM" id="SSF55681">
    <property type="entry name" value="Class II aaRS and biotin synthetases"/>
    <property type="match status" value="1"/>
</dbReference>
<accession>A0A174B974</accession>
<evidence type="ECO:0000313" key="3">
    <source>
        <dbReference type="Proteomes" id="UP000095647"/>
    </source>
</evidence>
<sequence length="450" mass="49007">MTRGLYKQPGGKLVGVTVRLSHADSDYADSDYADSDYADSDYIDSAHTNAVKTVPYAGPAASSTVIECHIDGDFFLDGDDAGTRNLLHSMECALEQCAARCLSGSMVSERDVTVAVERTMLHHPDVRIVGMGARGIAIAFQRAIDGIDGADGIAGIGGNDVTKVEPRDDLRIRRHTSPMETAETAEIAKNIENAGTAESDENAGTVGTGEIAETGNWAEYARRWHALKPNIVHDDPRKPQEQMDLDVEWAREVAAGTREPTLRFWEWAEPAVVIGRFQSLEDEVNVHTAQDEGFRIVRRCTGGGAMFIEPGNTITYSLYAPLDFAHGMSVEESYKLCDYWLVEALRALGLNVRFAGLNDIATQYGKLGGAAQRRFAPTHGGPGAILHHVTLAYDIDAEKMTRVLNISREKMSDKAVKSAAKHVDPMRSQTGMGRDEVVARLVDAAVRVTM</sequence>
<dbReference type="AlphaFoldDB" id="A0A174B974"/>
<dbReference type="Gene3D" id="3.30.930.10">
    <property type="entry name" value="Bira Bifunctional Protein, Domain 2"/>
    <property type="match status" value="1"/>
</dbReference>
<name>A0A174B974_BIFAD</name>